<evidence type="ECO:0000256" key="1">
    <source>
        <dbReference type="SAM" id="MobiDB-lite"/>
    </source>
</evidence>
<dbReference type="Proteomes" id="UP001176941">
    <property type="component" value="Chromosome 4"/>
</dbReference>
<organism evidence="2 3">
    <name type="scientific">Rangifer tarandus platyrhynchus</name>
    <name type="common">Svalbard reindeer</name>
    <dbReference type="NCBI Taxonomy" id="3082113"/>
    <lineage>
        <taxon>Eukaryota</taxon>
        <taxon>Metazoa</taxon>
        <taxon>Chordata</taxon>
        <taxon>Craniata</taxon>
        <taxon>Vertebrata</taxon>
        <taxon>Euteleostomi</taxon>
        <taxon>Mammalia</taxon>
        <taxon>Eutheria</taxon>
        <taxon>Laurasiatheria</taxon>
        <taxon>Artiodactyla</taxon>
        <taxon>Ruminantia</taxon>
        <taxon>Pecora</taxon>
        <taxon>Cervidae</taxon>
        <taxon>Odocoileinae</taxon>
        <taxon>Rangifer</taxon>
    </lineage>
</organism>
<evidence type="ECO:0000313" key="2">
    <source>
        <dbReference type="EMBL" id="CAI9175042.1"/>
    </source>
</evidence>
<protein>
    <submittedName>
        <fullName evidence="2">Uncharacterized protein</fullName>
    </submittedName>
</protein>
<name>A0ABN8ZM89_RANTA</name>
<evidence type="ECO:0000313" key="3">
    <source>
        <dbReference type="Proteomes" id="UP001176941"/>
    </source>
</evidence>
<reference evidence="2" key="1">
    <citation type="submission" date="2023-04" db="EMBL/GenBank/DDBJ databases">
        <authorList>
            <consortium name="ELIXIR-Norway"/>
        </authorList>
    </citation>
    <scope>NUCLEOTIDE SEQUENCE [LARGE SCALE GENOMIC DNA]</scope>
</reference>
<feature type="compositionally biased region" description="Polar residues" evidence="1">
    <location>
        <begin position="1"/>
        <end position="13"/>
    </location>
</feature>
<dbReference type="EMBL" id="OX459940">
    <property type="protein sequence ID" value="CAI9175042.1"/>
    <property type="molecule type" value="Genomic_DNA"/>
</dbReference>
<feature type="compositionally biased region" description="Basic and acidic residues" evidence="1">
    <location>
        <begin position="93"/>
        <end position="102"/>
    </location>
</feature>
<sequence>MVNRSISPFQTALHTPLPRGGASGQAGPGPSVDVLWTRALALLRPGARPVLRFSGAAHGAGADGHGPAQHDHGAQFCSLSLSRDGPQAQAGTHRRDSHSQTP</sequence>
<gene>
    <name evidence="2" type="ORF">MRATA1EN1_LOCUS24004</name>
</gene>
<feature type="region of interest" description="Disordered" evidence="1">
    <location>
        <begin position="1"/>
        <end position="31"/>
    </location>
</feature>
<accession>A0ABN8ZM89</accession>
<feature type="region of interest" description="Disordered" evidence="1">
    <location>
        <begin position="56"/>
        <end position="102"/>
    </location>
</feature>
<proteinExistence type="predicted"/>
<keyword evidence="3" id="KW-1185">Reference proteome</keyword>